<dbReference type="AlphaFoldDB" id="A0A834YGY1"/>
<name>A0A834YGY1_TETSI</name>
<dbReference type="EMBL" id="JABCRI010000019">
    <property type="protein sequence ID" value="KAF8388814.1"/>
    <property type="molecule type" value="Genomic_DNA"/>
</dbReference>
<evidence type="ECO:0000313" key="1">
    <source>
        <dbReference type="EMBL" id="KAF8388814.1"/>
    </source>
</evidence>
<gene>
    <name evidence="1" type="ORF">HHK36_025494</name>
</gene>
<keyword evidence="2" id="KW-1185">Reference proteome</keyword>
<protein>
    <submittedName>
        <fullName evidence="1">Uncharacterized protein</fullName>
    </submittedName>
</protein>
<evidence type="ECO:0000313" key="2">
    <source>
        <dbReference type="Proteomes" id="UP000655225"/>
    </source>
</evidence>
<accession>A0A834YGY1</accession>
<proteinExistence type="predicted"/>
<sequence>MTTLPEADNDVDNAGNGCERIIINHLRSHLQKYKKYFLIKKEDSASAETSIGG</sequence>
<dbReference type="Proteomes" id="UP000655225">
    <property type="component" value="Unassembled WGS sequence"/>
</dbReference>
<comment type="caution">
    <text evidence="1">The sequence shown here is derived from an EMBL/GenBank/DDBJ whole genome shotgun (WGS) entry which is preliminary data.</text>
</comment>
<reference evidence="1 2" key="1">
    <citation type="submission" date="2020-04" db="EMBL/GenBank/DDBJ databases">
        <title>Plant Genome Project.</title>
        <authorList>
            <person name="Zhang R.-G."/>
        </authorList>
    </citation>
    <scope>NUCLEOTIDE SEQUENCE [LARGE SCALE GENOMIC DNA]</scope>
    <source>
        <strain evidence="1">YNK0</strain>
        <tissue evidence="1">Leaf</tissue>
    </source>
</reference>
<organism evidence="1 2">
    <name type="scientific">Tetracentron sinense</name>
    <name type="common">Spur-leaf</name>
    <dbReference type="NCBI Taxonomy" id="13715"/>
    <lineage>
        <taxon>Eukaryota</taxon>
        <taxon>Viridiplantae</taxon>
        <taxon>Streptophyta</taxon>
        <taxon>Embryophyta</taxon>
        <taxon>Tracheophyta</taxon>
        <taxon>Spermatophyta</taxon>
        <taxon>Magnoliopsida</taxon>
        <taxon>Trochodendrales</taxon>
        <taxon>Trochodendraceae</taxon>
        <taxon>Tetracentron</taxon>
    </lineage>
</organism>